<dbReference type="Gene3D" id="3.40.50.10070">
    <property type="entry name" value="TolB, N-terminal domain"/>
    <property type="match status" value="1"/>
</dbReference>
<feature type="transmembrane region" description="Helical" evidence="4">
    <location>
        <begin position="50"/>
        <end position="73"/>
    </location>
</feature>
<dbReference type="PANTHER" id="PTHR44943">
    <property type="entry name" value="CELLULOSE SYNTHASE OPERON PROTEIN C"/>
    <property type="match status" value="1"/>
</dbReference>
<comment type="caution">
    <text evidence="5">The sequence shown here is derived from an EMBL/GenBank/DDBJ whole genome shotgun (WGS) entry which is preliminary data.</text>
</comment>
<feature type="repeat" description="TPR" evidence="3">
    <location>
        <begin position="351"/>
        <end position="384"/>
    </location>
</feature>
<feature type="repeat" description="TPR" evidence="3">
    <location>
        <begin position="385"/>
        <end position="418"/>
    </location>
</feature>
<keyword evidence="1" id="KW-0677">Repeat</keyword>
<dbReference type="RefSeq" id="WP_164210575.1">
    <property type="nucleotide sequence ID" value="NZ_JAAGSC010000037.1"/>
</dbReference>
<sequence>MTEISQGFNHFLRELKRRHVFRVMGGYVVSFWVVLQVGDVILAPLGAPDWVMLVLIGIGIVGAPVVFALAWVYDLTTEGVRRTDDLAELDAGAVPVRLLGGRWVDYVIIAALVLILAFVLVQRDGYRPAVGSSIAVLPFSDLSAEQNNQYFADGIAEAIMDRLAQVAGIQLAARTSSFALRGAGLDARDTARRLGVESLLEGSVRRSGSRLRISTRLIDGNSGTQVWSETFEGALTDVFELQDQISRAIAGVMQVQLRLPGIEEIATGNAQAYDQYLRGRDQLRGFSSRRTLEQAVQFFQNALEADPDFALAAAGLCRARWEQYELLRDPQMAELAMTRCQETEQRFPNLAETQIAIGSLLLGTGQPEAAEEAFRRALAREANNAEAHAGLAQALLRRDDLEAAERQIRRAIEMDPAYWLYHSQLATIHYFAGRFDEAFDAAQQAIRLSPSNPAPFNLLGAIYFAQGQFLKAGDAFEQSIQQEPNAMAYSNAGTNYFFANELARAEAMFQRAVELAPDDPRQTGFLAWSIRAQAGREADAAPHHWAVVRNATERLAINARDNEARSVMALHLAALDQDIAAQAALVGLGDYAELDENVLMTTGFAHYLLGQKARAVQAFDLAIDKGLPFSLLEADPRLKAAWNDVDFAALAARHHNPTPVTEGESS</sequence>
<dbReference type="SMART" id="SM00028">
    <property type="entry name" value="TPR"/>
    <property type="match status" value="6"/>
</dbReference>
<dbReference type="Pfam" id="PF13181">
    <property type="entry name" value="TPR_8"/>
    <property type="match status" value="1"/>
</dbReference>
<feature type="transmembrane region" description="Helical" evidence="4">
    <location>
        <begin position="20"/>
        <end position="38"/>
    </location>
</feature>
<organism evidence="5 6">
    <name type="scientific">Wenzhouxiangella limi</name>
    <dbReference type="NCBI Taxonomy" id="2707351"/>
    <lineage>
        <taxon>Bacteria</taxon>
        <taxon>Pseudomonadati</taxon>
        <taxon>Pseudomonadota</taxon>
        <taxon>Gammaproteobacteria</taxon>
        <taxon>Chromatiales</taxon>
        <taxon>Wenzhouxiangellaceae</taxon>
        <taxon>Wenzhouxiangella</taxon>
    </lineage>
</organism>
<keyword evidence="4" id="KW-0812">Transmembrane</keyword>
<proteinExistence type="predicted"/>
<gene>
    <name evidence="5" type="ORF">G3I74_05480</name>
</gene>
<accession>A0A845V1N7</accession>
<dbReference type="InterPro" id="IPR051685">
    <property type="entry name" value="Ycf3/AcsC/BcsC/TPR_MFPF"/>
</dbReference>
<evidence type="ECO:0000256" key="1">
    <source>
        <dbReference type="ARBA" id="ARBA00022737"/>
    </source>
</evidence>
<keyword evidence="4" id="KW-0472">Membrane</keyword>
<keyword evidence="4" id="KW-1133">Transmembrane helix</keyword>
<feature type="repeat" description="TPR" evidence="3">
    <location>
        <begin position="419"/>
        <end position="452"/>
    </location>
</feature>
<dbReference type="Gene3D" id="1.25.40.10">
    <property type="entry name" value="Tetratricopeptide repeat domain"/>
    <property type="match status" value="1"/>
</dbReference>
<keyword evidence="6" id="KW-1185">Reference proteome</keyword>
<evidence type="ECO:0000256" key="4">
    <source>
        <dbReference type="SAM" id="Phobius"/>
    </source>
</evidence>
<dbReference type="InterPro" id="IPR019734">
    <property type="entry name" value="TPR_rpt"/>
</dbReference>
<dbReference type="Pfam" id="PF13432">
    <property type="entry name" value="TPR_16"/>
    <property type="match status" value="2"/>
</dbReference>
<dbReference type="Proteomes" id="UP000484885">
    <property type="component" value="Unassembled WGS sequence"/>
</dbReference>
<protein>
    <submittedName>
        <fullName evidence="5">Tetratricopeptide repeat protein</fullName>
    </submittedName>
</protein>
<dbReference type="PROSITE" id="PS50005">
    <property type="entry name" value="TPR"/>
    <property type="match status" value="4"/>
</dbReference>
<evidence type="ECO:0000256" key="2">
    <source>
        <dbReference type="ARBA" id="ARBA00022803"/>
    </source>
</evidence>
<evidence type="ECO:0000256" key="3">
    <source>
        <dbReference type="PROSITE-ProRule" id="PRU00339"/>
    </source>
</evidence>
<evidence type="ECO:0000313" key="6">
    <source>
        <dbReference type="Proteomes" id="UP000484885"/>
    </source>
</evidence>
<dbReference type="PANTHER" id="PTHR44943:SF8">
    <property type="entry name" value="TPR REPEAT-CONTAINING PROTEIN MJ0263"/>
    <property type="match status" value="1"/>
</dbReference>
<feature type="transmembrane region" description="Helical" evidence="4">
    <location>
        <begin position="103"/>
        <end position="121"/>
    </location>
</feature>
<feature type="repeat" description="TPR" evidence="3">
    <location>
        <begin position="486"/>
        <end position="519"/>
    </location>
</feature>
<dbReference type="SUPFAM" id="SSF48452">
    <property type="entry name" value="TPR-like"/>
    <property type="match status" value="2"/>
</dbReference>
<dbReference type="AlphaFoldDB" id="A0A845V1N7"/>
<keyword evidence="2 3" id="KW-0802">TPR repeat</keyword>
<evidence type="ECO:0000313" key="5">
    <source>
        <dbReference type="EMBL" id="NDY95176.1"/>
    </source>
</evidence>
<name>A0A845V1N7_9GAMM</name>
<dbReference type="InterPro" id="IPR011990">
    <property type="entry name" value="TPR-like_helical_dom_sf"/>
</dbReference>
<reference evidence="5 6" key="1">
    <citation type="submission" date="2020-02" db="EMBL/GenBank/DDBJ databases">
        <authorList>
            <person name="Zhang X.-Y."/>
        </authorList>
    </citation>
    <scope>NUCLEOTIDE SEQUENCE [LARGE SCALE GENOMIC DNA]</scope>
    <source>
        <strain evidence="5 6">C33</strain>
    </source>
</reference>
<dbReference type="EMBL" id="JAAGSC010000037">
    <property type="protein sequence ID" value="NDY95176.1"/>
    <property type="molecule type" value="Genomic_DNA"/>
</dbReference>